<dbReference type="CDD" id="cd05016">
    <property type="entry name" value="SIS_PGI_2"/>
    <property type="match status" value="1"/>
</dbReference>
<dbReference type="InterPro" id="IPR023096">
    <property type="entry name" value="G6P_Isomerase_C"/>
</dbReference>
<dbReference type="InterPro" id="IPR000225">
    <property type="entry name" value="Armadillo"/>
</dbReference>
<proteinExistence type="inferred from homology"/>
<dbReference type="HAMAP" id="MF_00473">
    <property type="entry name" value="G6P_isomerase"/>
    <property type="match status" value="1"/>
</dbReference>
<comment type="similarity">
    <text evidence="2 7 8">Belongs to the GPI family.</text>
</comment>
<dbReference type="InterPro" id="IPR018189">
    <property type="entry name" value="Phosphoglucose_isomerase_CS"/>
</dbReference>
<reference evidence="10" key="1">
    <citation type="journal article" date="2019" name="Int. J. Syst. Evol. Microbiol.">
        <title>The Global Catalogue of Microorganisms (GCM) 10K type strain sequencing project: providing services to taxonomists for standard genome sequencing and annotation.</title>
        <authorList>
            <consortium name="The Broad Institute Genomics Platform"/>
            <consortium name="The Broad Institute Genome Sequencing Center for Infectious Disease"/>
            <person name="Wu L."/>
            <person name="Ma J."/>
        </authorList>
    </citation>
    <scope>NUCLEOTIDE SEQUENCE [LARGE SCALE GENOMIC DNA]</scope>
    <source>
        <strain evidence="10">KCTC 52487</strain>
    </source>
</reference>
<feature type="active site" evidence="7">
    <location>
        <position position="375"/>
    </location>
</feature>
<dbReference type="SUPFAM" id="SSF53697">
    <property type="entry name" value="SIS domain"/>
    <property type="match status" value="1"/>
</dbReference>
<organism evidence="9 10">
    <name type="scientific">Hyphobacterium vulgare</name>
    <dbReference type="NCBI Taxonomy" id="1736751"/>
    <lineage>
        <taxon>Bacteria</taxon>
        <taxon>Pseudomonadati</taxon>
        <taxon>Pseudomonadota</taxon>
        <taxon>Alphaproteobacteria</taxon>
        <taxon>Maricaulales</taxon>
        <taxon>Maricaulaceae</taxon>
        <taxon>Hyphobacterium</taxon>
    </lineage>
</organism>
<comment type="subcellular location">
    <subcellularLocation>
        <location evidence="7">Cytoplasm</location>
    </subcellularLocation>
</comment>
<keyword evidence="3 7" id="KW-0312">Gluconeogenesis</keyword>
<dbReference type="PROSITE" id="PS00765">
    <property type="entry name" value="P_GLUCOSE_ISOMERASE_1"/>
    <property type="match status" value="1"/>
</dbReference>
<evidence type="ECO:0000313" key="10">
    <source>
        <dbReference type="Proteomes" id="UP001595379"/>
    </source>
</evidence>
<comment type="caution">
    <text evidence="9">The sequence shown here is derived from an EMBL/GenBank/DDBJ whole genome shotgun (WGS) entry which is preliminary data.</text>
</comment>
<dbReference type="NCBIfam" id="NF001211">
    <property type="entry name" value="PRK00179.1"/>
    <property type="match status" value="1"/>
</dbReference>
<evidence type="ECO:0000256" key="4">
    <source>
        <dbReference type="ARBA" id="ARBA00023152"/>
    </source>
</evidence>
<dbReference type="Proteomes" id="UP001595379">
    <property type="component" value="Unassembled WGS sequence"/>
</dbReference>
<evidence type="ECO:0000256" key="7">
    <source>
        <dbReference type="HAMAP-Rule" id="MF_00473"/>
    </source>
</evidence>
<feature type="active site" evidence="7">
    <location>
        <position position="502"/>
    </location>
</feature>
<keyword evidence="10" id="KW-1185">Reference proteome</keyword>
<dbReference type="CDD" id="cd05015">
    <property type="entry name" value="SIS_PGI_1"/>
    <property type="match status" value="1"/>
</dbReference>
<dbReference type="PROSITE" id="PS50176">
    <property type="entry name" value="ARM_REPEAT"/>
    <property type="match status" value="1"/>
</dbReference>
<keyword evidence="5 7" id="KW-0413">Isomerase</keyword>
<keyword evidence="4 7" id="KW-0324">Glycolysis</keyword>
<sequence length="535" mass="56329">MTDGAEQAVAALKAIRAATSGRDARDFLRTEDGRAGRWSVAAAGLFADFSKQNIPAGGFEALIRLADDAGVDEAIANLAAGHPVNVTEKRAASHMALRGGGLDTAGQAAAQAELTRALAFAEDLRAGKLKGATSKPLRNILHIGIGGSDLGPRLIVKALGQADSPVRARFLASPDPDAFDRCAAAFDPEETLVFIVSKSMGTAETKANAEAARAWLEAGLGTMDVSAHLAAASASPEKAAAFGVRADRVFEMWDWVGGRYSLWSAVSLTAMAVLGETAFRALLRGAAAMDEHFMSASLGQNMPVLMAVCAWWNRVIAGGQSQGVVPYATRLALVPAWLQQLSMESLGKRVGLKGDDMRGETGAVIWGAEGPNGQHAFFQLLHQGTTVVPVDIMAVRDGHGDQVRHRMMLANALGQAEALLTGRDLETAKAELVARGTDAGEAERLAPHLVMPGGRPTNFVMLDRLDPECVGALLALYEHAVFVQSVLFGINAFDQYGVELGKTLASALERELETGEIAVHDPSTAQLIARLGGKK</sequence>
<evidence type="ECO:0000313" key="9">
    <source>
        <dbReference type="EMBL" id="MFC2926460.1"/>
    </source>
</evidence>
<name>A0ABV6ZYG4_9PROT</name>
<evidence type="ECO:0000256" key="6">
    <source>
        <dbReference type="ARBA" id="ARBA00029321"/>
    </source>
</evidence>
<comment type="pathway">
    <text evidence="7">Carbohydrate biosynthesis; gluconeogenesis.</text>
</comment>
<dbReference type="EC" id="5.3.1.9" evidence="7"/>
<dbReference type="Gene3D" id="1.10.1390.10">
    <property type="match status" value="1"/>
</dbReference>
<evidence type="ECO:0000256" key="2">
    <source>
        <dbReference type="ARBA" id="ARBA00006604"/>
    </source>
</evidence>
<dbReference type="InterPro" id="IPR001672">
    <property type="entry name" value="G6P_Isomerase"/>
</dbReference>
<dbReference type="PANTHER" id="PTHR11469:SF1">
    <property type="entry name" value="GLUCOSE-6-PHOSPHATE ISOMERASE"/>
    <property type="match status" value="1"/>
</dbReference>
<dbReference type="PROSITE" id="PS00174">
    <property type="entry name" value="P_GLUCOSE_ISOMERASE_2"/>
    <property type="match status" value="1"/>
</dbReference>
<dbReference type="GO" id="GO:0004347">
    <property type="term" value="F:glucose-6-phosphate isomerase activity"/>
    <property type="evidence" value="ECO:0007669"/>
    <property type="project" value="UniProtKB-EC"/>
</dbReference>
<protein>
    <recommendedName>
        <fullName evidence="7">Glucose-6-phosphate isomerase</fullName>
        <shortName evidence="7">GPI</shortName>
        <ecNumber evidence="7">5.3.1.9</ecNumber>
    </recommendedName>
    <alternativeName>
        <fullName evidence="7">Phosphoglucose isomerase</fullName>
        <shortName evidence="7">PGI</shortName>
    </alternativeName>
    <alternativeName>
        <fullName evidence="7">Phosphohexose isomerase</fullName>
        <shortName evidence="7">PHI</shortName>
    </alternativeName>
</protein>
<keyword evidence="7" id="KW-0963">Cytoplasm</keyword>
<dbReference type="InterPro" id="IPR035476">
    <property type="entry name" value="SIS_PGI_1"/>
</dbReference>
<dbReference type="EMBL" id="JBHRSV010000019">
    <property type="protein sequence ID" value="MFC2926460.1"/>
    <property type="molecule type" value="Genomic_DNA"/>
</dbReference>
<evidence type="ECO:0000256" key="1">
    <source>
        <dbReference type="ARBA" id="ARBA00004926"/>
    </source>
</evidence>
<feature type="active site" description="Proton donor" evidence="7">
    <location>
        <position position="344"/>
    </location>
</feature>
<evidence type="ECO:0000256" key="8">
    <source>
        <dbReference type="RuleBase" id="RU000612"/>
    </source>
</evidence>
<dbReference type="PROSITE" id="PS51463">
    <property type="entry name" value="P_GLUCOSE_ISOMERASE_3"/>
    <property type="match status" value="1"/>
</dbReference>
<dbReference type="RefSeq" id="WP_343164252.1">
    <property type="nucleotide sequence ID" value="NZ_JBHRSV010000019.1"/>
</dbReference>
<dbReference type="PANTHER" id="PTHR11469">
    <property type="entry name" value="GLUCOSE-6-PHOSPHATE ISOMERASE"/>
    <property type="match status" value="1"/>
</dbReference>
<dbReference type="InterPro" id="IPR035482">
    <property type="entry name" value="SIS_PGI_2"/>
</dbReference>
<comment type="function">
    <text evidence="7">Catalyzes the reversible isomerization of glucose-6-phosphate to fructose-6-phosphate.</text>
</comment>
<dbReference type="PRINTS" id="PR00662">
    <property type="entry name" value="G6PISOMERASE"/>
</dbReference>
<evidence type="ECO:0000256" key="5">
    <source>
        <dbReference type="ARBA" id="ARBA00023235"/>
    </source>
</evidence>
<accession>A0ABV6ZYG4</accession>
<dbReference type="Pfam" id="PF00342">
    <property type="entry name" value="PGI"/>
    <property type="match status" value="1"/>
</dbReference>
<comment type="pathway">
    <text evidence="1 7 8">Carbohydrate degradation; glycolysis; D-glyceraldehyde 3-phosphate and glycerone phosphate from D-glucose: step 2/4.</text>
</comment>
<comment type="catalytic activity">
    <reaction evidence="6 7 8">
        <text>alpha-D-glucose 6-phosphate = beta-D-fructose 6-phosphate</text>
        <dbReference type="Rhea" id="RHEA:11816"/>
        <dbReference type="ChEBI" id="CHEBI:57634"/>
        <dbReference type="ChEBI" id="CHEBI:58225"/>
        <dbReference type="EC" id="5.3.1.9"/>
    </reaction>
</comment>
<evidence type="ECO:0000256" key="3">
    <source>
        <dbReference type="ARBA" id="ARBA00022432"/>
    </source>
</evidence>
<dbReference type="InterPro" id="IPR046348">
    <property type="entry name" value="SIS_dom_sf"/>
</dbReference>
<gene>
    <name evidence="7 9" type="primary">pgi</name>
    <name evidence="9" type="ORF">ACFOOR_10125</name>
</gene>
<dbReference type="Gene3D" id="3.40.50.10490">
    <property type="entry name" value="Glucose-6-phosphate isomerase like protein, domain 1"/>
    <property type="match status" value="2"/>
</dbReference>